<evidence type="ECO:0000313" key="2">
    <source>
        <dbReference type="Proteomes" id="UP000032066"/>
    </source>
</evidence>
<dbReference type="Proteomes" id="UP000032066">
    <property type="component" value="Unassembled WGS sequence"/>
</dbReference>
<accession>A0A0D0PLX4</accession>
<name>A0A0D0PLX4_KITGR</name>
<protein>
    <submittedName>
        <fullName evidence="1">Uncharacterized protein</fullName>
    </submittedName>
</protein>
<dbReference type="EMBL" id="JXZB01000004">
    <property type="protein sequence ID" value="KIQ61512.1"/>
    <property type="molecule type" value="Genomic_DNA"/>
</dbReference>
<dbReference type="PATRIC" id="fig|2064.6.peg.4143"/>
<comment type="caution">
    <text evidence="1">The sequence shown here is derived from an EMBL/GenBank/DDBJ whole genome shotgun (WGS) entry which is preliminary data.</text>
</comment>
<dbReference type="RefSeq" id="WP_030395869.1">
    <property type="nucleotide sequence ID" value="NZ_JXZB01000004.1"/>
</dbReference>
<organism evidence="1 2">
    <name type="scientific">Kitasatospora griseola</name>
    <name type="common">Streptomyces griseolosporeus</name>
    <dbReference type="NCBI Taxonomy" id="2064"/>
    <lineage>
        <taxon>Bacteria</taxon>
        <taxon>Bacillati</taxon>
        <taxon>Actinomycetota</taxon>
        <taxon>Actinomycetes</taxon>
        <taxon>Kitasatosporales</taxon>
        <taxon>Streptomycetaceae</taxon>
        <taxon>Kitasatospora</taxon>
    </lineage>
</organism>
<dbReference type="STRING" id="2064.TR51_19260"/>
<dbReference type="AlphaFoldDB" id="A0A0D0PLX4"/>
<proteinExistence type="predicted"/>
<sequence>MIVTGSLVLFLGALIAVLLRHQALKATHLILCGVFGFLLAETGASSLIKHLLAWLTKTLATIHP</sequence>
<keyword evidence="2" id="KW-1185">Reference proteome</keyword>
<gene>
    <name evidence="1" type="ORF">TR51_19260</name>
</gene>
<reference evidence="1 2" key="1">
    <citation type="submission" date="2015-02" db="EMBL/GenBank/DDBJ databases">
        <title>Draft genome sequence of Kitasatospora griseola MF730-N6, a bafilomycin, terpentecin and satosporin producer.</title>
        <authorList>
            <person name="Arens J.C."/>
            <person name="Haltli B."/>
            <person name="Kerr R.G."/>
        </authorList>
    </citation>
    <scope>NUCLEOTIDE SEQUENCE [LARGE SCALE GENOMIC DNA]</scope>
    <source>
        <strain evidence="1 2">MF730-N6</strain>
    </source>
</reference>
<dbReference type="OrthoDB" id="4314832at2"/>
<evidence type="ECO:0000313" key="1">
    <source>
        <dbReference type="EMBL" id="KIQ61512.1"/>
    </source>
</evidence>